<evidence type="ECO:0000256" key="1">
    <source>
        <dbReference type="ARBA" id="ARBA00004141"/>
    </source>
</evidence>
<keyword evidence="11" id="KW-0407">Ion channel</keyword>
<evidence type="ECO:0000256" key="7">
    <source>
        <dbReference type="ARBA" id="ARBA00022958"/>
    </source>
</evidence>
<accession>A0ABU4ZDE3</accession>
<dbReference type="RefSeq" id="WP_320231091.1">
    <property type="nucleotide sequence ID" value="NZ_JAVIJF010000002.1"/>
</dbReference>
<proteinExistence type="inferred from homology"/>
<keyword evidence="15" id="KW-1185">Reference proteome</keyword>
<keyword evidence="6" id="KW-0631">Potassium channel</keyword>
<keyword evidence="5 13" id="KW-0812">Transmembrane</keyword>
<name>A0ABU4ZDE3_9HYPH</name>
<keyword evidence="10 13" id="KW-0472">Membrane</keyword>
<dbReference type="Pfam" id="PF06736">
    <property type="entry name" value="TMEM175"/>
    <property type="match status" value="1"/>
</dbReference>
<comment type="similarity">
    <text evidence="2">Belongs to the TMEM175 family.</text>
</comment>
<organism evidence="14 15">
    <name type="scientific">Mesorhizobium montanum</name>
    <dbReference type="NCBI Taxonomy" id="3072323"/>
    <lineage>
        <taxon>Bacteria</taxon>
        <taxon>Pseudomonadati</taxon>
        <taxon>Pseudomonadota</taxon>
        <taxon>Alphaproteobacteria</taxon>
        <taxon>Hyphomicrobiales</taxon>
        <taxon>Phyllobacteriaceae</taxon>
        <taxon>Mesorhizobium</taxon>
    </lineage>
</organism>
<protein>
    <submittedName>
        <fullName evidence="14">TMEM175 family protein</fullName>
    </submittedName>
</protein>
<dbReference type="InterPro" id="IPR010617">
    <property type="entry name" value="TMEM175-like"/>
</dbReference>
<evidence type="ECO:0000256" key="8">
    <source>
        <dbReference type="ARBA" id="ARBA00022989"/>
    </source>
</evidence>
<comment type="caution">
    <text evidence="14">The sequence shown here is derived from an EMBL/GenBank/DDBJ whole genome shotgun (WGS) entry which is preliminary data.</text>
</comment>
<feature type="transmembrane region" description="Helical" evidence="13">
    <location>
        <begin position="35"/>
        <end position="57"/>
    </location>
</feature>
<evidence type="ECO:0000256" key="12">
    <source>
        <dbReference type="ARBA" id="ARBA00034430"/>
    </source>
</evidence>
<evidence type="ECO:0000256" key="5">
    <source>
        <dbReference type="ARBA" id="ARBA00022692"/>
    </source>
</evidence>
<comment type="catalytic activity">
    <reaction evidence="12">
        <text>K(+)(in) = K(+)(out)</text>
        <dbReference type="Rhea" id="RHEA:29463"/>
        <dbReference type="ChEBI" id="CHEBI:29103"/>
    </reaction>
</comment>
<feature type="transmembrane region" description="Helical" evidence="13">
    <location>
        <begin position="77"/>
        <end position="96"/>
    </location>
</feature>
<feature type="transmembrane region" description="Helical" evidence="13">
    <location>
        <begin position="150"/>
        <end position="180"/>
    </location>
</feature>
<gene>
    <name evidence="14" type="ORF">RFM68_02590</name>
</gene>
<keyword evidence="9" id="KW-0406">Ion transport</keyword>
<evidence type="ECO:0000256" key="6">
    <source>
        <dbReference type="ARBA" id="ARBA00022826"/>
    </source>
</evidence>
<reference evidence="14 15" key="1">
    <citation type="submission" date="2023-08" db="EMBL/GenBank/DDBJ databases">
        <title>Implementing the SeqCode for naming new Mesorhizobium species isolated from Vachellia karroo root nodules.</title>
        <authorList>
            <person name="Van Lill M."/>
        </authorList>
    </citation>
    <scope>NUCLEOTIDE SEQUENCE [LARGE SCALE GENOMIC DNA]</scope>
    <source>
        <strain evidence="14 15">MSK 1335</strain>
    </source>
</reference>
<evidence type="ECO:0000256" key="11">
    <source>
        <dbReference type="ARBA" id="ARBA00023303"/>
    </source>
</evidence>
<dbReference type="EMBL" id="JAVIJF010000002">
    <property type="protein sequence ID" value="MDX8523381.1"/>
    <property type="molecule type" value="Genomic_DNA"/>
</dbReference>
<evidence type="ECO:0000313" key="15">
    <source>
        <dbReference type="Proteomes" id="UP001276840"/>
    </source>
</evidence>
<keyword evidence="3" id="KW-0813">Transport</keyword>
<evidence type="ECO:0000256" key="3">
    <source>
        <dbReference type="ARBA" id="ARBA00022448"/>
    </source>
</evidence>
<evidence type="ECO:0000256" key="13">
    <source>
        <dbReference type="SAM" id="Phobius"/>
    </source>
</evidence>
<keyword evidence="8 13" id="KW-1133">Transmembrane helix</keyword>
<evidence type="ECO:0000313" key="14">
    <source>
        <dbReference type="EMBL" id="MDX8523381.1"/>
    </source>
</evidence>
<comment type="subcellular location">
    <subcellularLocation>
        <location evidence="1">Membrane</location>
        <topology evidence="1">Multi-pass membrane protein</topology>
    </subcellularLocation>
</comment>
<feature type="transmembrane region" description="Helical" evidence="13">
    <location>
        <begin position="6"/>
        <end position="23"/>
    </location>
</feature>
<evidence type="ECO:0000256" key="9">
    <source>
        <dbReference type="ARBA" id="ARBA00023065"/>
    </source>
</evidence>
<feature type="transmembrane region" description="Helical" evidence="13">
    <location>
        <begin position="103"/>
        <end position="124"/>
    </location>
</feature>
<keyword evidence="7" id="KW-0630">Potassium</keyword>
<evidence type="ECO:0000256" key="4">
    <source>
        <dbReference type="ARBA" id="ARBA00022538"/>
    </source>
</evidence>
<sequence length="193" mass="21729">MGKGRVEAFTDGVVAIIITIMVLELKVPHGEDFSALVPLWPIFFCYVLSFINVGIYWNNLHDMFHTVQRVDGRVLWANLNLLFWLSLMPVTTAFMGENHFAPVPVAVYGIDLALCAVAYTILVIKLRHLHGADTTFAKAVGHDKKGKISLALYIVAVLLTLLSQWISVAIYVLVAAIWFVPDKRFERMIERTN</sequence>
<evidence type="ECO:0000256" key="2">
    <source>
        <dbReference type="ARBA" id="ARBA00006920"/>
    </source>
</evidence>
<evidence type="ECO:0000256" key="10">
    <source>
        <dbReference type="ARBA" id="ARBA00023136"/>
    </source>
</evidence>
<keyword evidence="4" id="KW-0633">Potassium transport</keyword>
<dbReference type="Proteomes" id="UP001276840">
    <property type="component" value="Unassembled WGS sequence"/>
</dbReference>